<dbReference type="InterPro" id="IPR051783">
    <property type="entry name" value="NAD(P)-dependent_oxidoreduct"/>
</dbReference>
<protein>
    <recommendedName>
        <fullName evidence="1">NAD-dependent epimerase/dehydratase domain-containing protein</fullName>
    </recommendedName>
</protein>
<dbReference type="GO" id="GO:0005737">
    <property type="term" value="C:cytoplasm"/>
    <property type="evidence" value="ECO:0007669"/>
    <property type="project" value="TreeGrafter"/>
</dbReference>
<dbReference type="STRING" id="576137.A0A1L7X7V7"/>
<dbReference type="Pfam" id="PF01370">
    <property type="entry name" value="Epimerase"/>
    <property type="match status" value="1"/>
</dbReference>
<dbReference type="Gene3D" id="3.40.50.720">
    <property type="entry name" value="NAD(P)-binding Rossmann-like Domain"/>
    <property type="match status" value="1"/>
</dbReference>
<dbReference type="PANTHER" id="PTHR48079:SF3">
    <property type="entry name" value="NAD-DEPENDENT EPIMERASE_DEHYDRATASE DOMAIN-CONTAINING PROTEIN"/>
    <property type="match status" value="1"/>
</dbReference>
<dbReference type="InterPro" id="IPR001509">
    <property type="entry name" value="Epimerase_deHydtase"/>
</dbReference>
<dbReference type="GO" id="GO:0004029">
    <property type="term" value="F:aldehyde dehydrogenase (NAD+) activity"/>
    <property type="evidence" value="ECO:0007669"/>
    <property type="project" value="TreeGrafter"/>
</dbReference>
<evidence type="ECO:0000313" key="2">
    <source>
        <dbReference type="EMBL" id="CZR61104.1"/>
    </source>
</evidence>
<feature type="domain" description="NAD-dependent epimerase/dehydratase" evidence="1">
    <location>
        <begin position="4"/>
        <end position="228"/>
    </location>
</feature>
<dbReference type="OrthoDB" id="10000533at2759"/>
<dbReference type="Proteomes" id="UP000184330">
    <property type="component" value="Unassembled WGS sequence"/>
</dbReference>
<organism evidence="2 3">
    <name type="scientific">Phialocephala subalpina</name>
    <dbReference type="NCBI Taxonomy" id="576137"/>
    <lineage>
        <taxon>Eukaryota</taxon>
        <taxon>Fungi</taxon>
        <taxon>Dikarya</taxon>
        <taxon>Ascomycota</taxon>
        <taxon>Pezizomycotina</taxon>
        <taxon>Leotiomycetes</taxon>
        <taxon>Helotiales</taxon>
        <taxon>Mollisiaceae</taxon>
        <taxon>Phialocephala</taxon>
        <taxon>Phialocephala fortinii species complex</taxon>
    </lineage>
</organism>
<name>A0A1L7X7V7_9HELO</name>
<dbReference type="SUPFAM" id="SSF51735">
    <property type="entry name" value="NAD(P)-binding Rossmann-fold domains"/>
    <property type="match status" value="1"/>
</dbReference>
<proteinExistence type="predicted"/>
<gene>
    <name evidence="2" type="ORF">PAC_11000</name>
</gene>
<dbReference type="InterPro" id="IPR036291">
    <property type="entry name" value="NAD(P)-bd_dom_sf"/>
</dbReference>
<accession>A0A1L7X7V7</accession>
<dbReference type="AlphaFoldDB" id="A0A1L7X7V7"/>
<sequence length="321" mass="34324">MVNVLIIGATGYIGSALSSSLLRSGSHRVFGLARSPEKARSLEKDEVIPILGSLTDTKNLVGALTSQHINVVVDLSGDPKESESLLNVLKNISAEKSKHATAVGIRVPKLGYIYCSGTWVHGSSHKYVNDLYPVGTPDAPTPPADLTAWRAKLEQVVLGSSDLLDVMVVRPALVYGRSCAIWSSLFDTLSNAAQKGEKSVNLSIESDSRPGLIHVDDVASGFHAAIDKLPLISGTGVYPLFDLVTSQESMREILEAAAKEFGFEGKVKLVGAGEDLFAKAMSTSGNLCAGRAKQILGWEPKRYGFVGNMDLFVRAWLAAKQ</sequence>
<dbReference type="PANTHER" id="PTHR48079">
    <property type="entry name" value="PROTEIN YEEZ"/>
    <property type="match status" value="1"/>
</dbReference>
<dbReference type="EMBL" id="FJOG01000017">
    <property type="protein sequence ID" value="CZR61104.1"/>
    <property type="molecule type" value="Genomic_DNA"/>
</dbReference>
<reference evidence="2 3" key="1">
    <citation type="submission" date="2016-03" db="EMBL/GenBank/DDBJ databases">
        <authorList>
            <person name="Ploux O."/>
        </authorList>
    </citation>
    <scope>NUCLEOTIDE SEQUENCE [LARGE SCALE GENOMIC DNA]</scope>
    <source>
        <strain evidence="2 3">UAMH 11012</strain>
    </source>
</reference>
<keyword evidence="3" id="KW-1185">Reference proteome</keyword>
<evidence type="ECO:0000313" key="3">
    <source>
        <dbReference type="Proteomes" id="UP000184330"/>
    </source>
</evidence>
<evidence type="ECO:0000259" key="1">
    <source>
        <dbReference type="Pfam" id="PF01370"/>
    </source>
</evidence>